<dbReference type="AlphaFoldDB" id="A0AAD9LUE9"/>
<organism evidence="1 2">
    <name type="scientific">Colletotrichum zoysiae</name>
    <dbReference type="NCBI Taxonomy" id="1216348"/>
    <lineage>
        <taxon>Eukaryota</taxon>
        <taxon>Fungi</taxon>
        <taxon>Dikarya</taxon>
        <taxon>Ascomycota</taxon>
        <taxon>Pezizomycotina</taxon>
        <taxon>Sordariomycetes</taxon>
        <taxon>Hypocreomycetidae</taxon>
        <taxon>Glomerellales</taxon>
        <taxon>Glomerellaceae</taxon>
        <taxon>Colletotrichum</taxon>
        <taxon>Colletotrichum graminicola species complex</taxon>
    </lineage>
</organism>
<proteinExistence type="predicted"/>
<sequence length="166" mass="18685">MQMPSEDCFGMAPCALCGAKSMKGWVAVYGPEKNSWRRGGPQWEPRCLRASTFKSLDYLKGIGSDAVESREQLGLWSRGRSYIHVVLGTLTAAHPNRSMWPAQKMPHGRKRISTDQVILSWEEEEEEEEETPWVRGRLCIGEMQRGLGYMGEKGAGRLPVRSTTLI</sequence>
<reference evidence="1" key="1">
    <citation type="submission" date="2021-06" db="EMBL/GenBank/DDBJ databases">
        <title>Comparative genomics, transcriptomics and evolutionary studies reveal genomic signatures of adaptation to plant cell wall in hemibiotrophic fungi.</title>
        <authorList>
            <consortium name="DOE Joint Genome Institute"/>
            <person name="Baroncelli R."/>
            <person name="Diaz J.F."/>
            <person name="Benocci T."/>
            <person name="Peng M."/>
            <person name="Battaglia E."/>
            <person name="Haridas S."/>
            <person name="Andreopoulos W."/>
            <person name="Labutti K."/>
            <person name="Pangilinan J."/>
            <person name="Floch G.L."/>
            <person name="Makela M.R."/>
            <person name="Henrissat B."/>
            <person name="Grigoriev I.V."/>
            <person name="Crouch J.A."/>
            <person name="De Vries R.P."/>
            <person name="Sukno S.A."/>
            <person name="Thon M.R."/>
        </authorList>
    </citation>
    <scope>NUCLEOTIDE SEQUENCE</scope>
    <source>
        <strain evidence="1">MAFF235873</strain>
    </source>
</reference>
<name>A0AAD9LUE9_9PEZI</name>
<keyword evidence="2" id="KW-1185">Reference proteome</keyword>
<evidence type="ECO:0000313" key="1">
    <source>
        <dbReference type="EMBL" id="KAK2022466.1"/>
    </source>
</evidence>
<gene>
    <name evidence="1" type="ORF">LX32DRAFT_657673</name>
</gene>
<dbReference type="Proteomes" id="UP001232148">
    <property type="component" value="Unassembled WGS sequence"/>
</dbReference>
<protein>
    <submittedName>
        <fullName evidence="1">Uncharacterized protein</fullName>
    </submittedName>
</protein>
<accession>A0AAD9LUE9</accession>
<evidence type="ECO:0000313" key="2">
    <source>
        <dbReference type="Proteomes" id="UP001232148"/>
    </source>
</evidence>
<comment type="caution">
    <text evidence="1">The sequence shown here is derived from an EMBL/GenBank/DDBJ whole genome shotgun (WGS) entry which is preliminary data.</text>
</comment>
<dbReference type="EMBL" id="MU843041">
    <property type="protein sequence ID" value="KAK2022466.1"/>
    <property type="molecule type" value="Genomic_DNA"/>
</dbReference>